<feature type="domain" description="DUF1771" evidence="1">
    <location>
        <begin position="16"/>
        <end position="81"/>
    </location>
</feature>
<dbReference type="EMBL" id="UZAM01014703">
    <property type="protein sequence ID" value="VDP35285.1"/>
    <property type="molecule type" value="Genomic_DNA"/>
</dbReference>
<reference evidence="2 3" key="2">
    <citation type="submission" date="2018-11" db="EMBL/GenBank/DDBJ databases">
        <authorList>
            <consortium name="Pathogen Informatics"/>
        </authorList>
    </citation>
    <scope>NUCLEOTIDE SEQUENCE [LARGE SCALE GENOMIC DNA]</scope>
</reference>
<dbReference type="SMART" id="SM01162">
    <property type="entry name" value="DUF1771"/>
    <property type="match status" value="1"/>
</dbReference>
<dbReference type="Proteomes" id="UP000270296">
    <property type="component" value="Unassembled WGS sequence"/>
</dbReference>
<dbReference type="Gene3D" id="3.30.1370.110">
    <property type="match status" value="1"/>
</dbReference>
<evidence type="ECO:0000259" key="1">
    <source>
        <dbReference type="SMART" id="SM01162"/>
    </source>
</evidence>
<name>A0A183J4S8_9BILA</name>
<dbReference type="WBParaSite" id="SBAD_0001125201-mRNA-1">
    <property type="protein sequence ID" value="SBAD_0001125201-mRNA-1"/>
    <property type="gene ID" value="SBAD_0001125201"/>
</dbReference>
<dbReference type="PANTHER" id="PTHR46535:SF1">
    <property type="entry name" value="NEDD4-BINDING PROTEIN 2"/>
    <property type="match status" value="1"/>
</dbReference>
<evidence type="ECO:0000313" key="4">
    <source>
        <dbReference type="WBParaSite" id="SBAD_0001125201-mRNA-1"/>
    </source>
</evidence>
<dbReference type="InterPro" id="IPR013899">
    <property type="entry name" value="DUF1771"/>
</dbReference>
<dbReference type="InterPro" id="IPR052772">
    <property type="entry name" value="Endo/PolyKinase_Domain-Protein"/>
</dbReference>
<dbReference type="PANTHER" id="PTHR46535">
    <property type="entry name" value="NEDD4-BINDING PROTEIN 2"/>
    <property type="match status" value="1"/>
</dbReference>
<sequence>SANGIVDDDDDYEPKSYEELRQDAIHHYRQQKRYFEQAQTAYRHGMKAAASFYAQQGHLQNSQLKKANRLAAEKILEIRNGTLPKGVLDLHGLFVNEAISALSKFLSDFKNGKYFLSYLSLDFDFYAFVQRYPKGGNSDHWQGDSFGWWTEVKASCY</sequence>
<dbReference type="GO" id="GO:0004519">
    <property type="term" value="F:endonuclease activity"/>
    <property type="evidence" value="ECO:0007669"/>
    <property type="project" value="TreeGrafter"/>
</dbReference>
<dbReference type="AlphaFoldDB" id="A0A183J4S8"/>
<reference evidence="4" key="1">
    <citation type="submission" date="2016-06" db="UniProtKB">
        <authorList>
            <consortium name="WormBaseParasite"/>
        </authorList>
    </citation>
    <scope>IDENTIFICATION</scope>
</reference>
<protein>
    <submittedName>
        <fullName evidence="4">DUF1771 domain-containing protein</fullName>
    </submittedName>
</protein>
<dbReference type="GO" id="GO:0005634">
    <property type="term" value="C:nucleus"/>
    <property type="evidence" value="ECO:0007669"/>
    <property type="project" value="TreeGrafter"/>
</dbReference>
<gene>
    <name evidence="2" type="ORF">SBAD_LOCUS10876</name>
</gene>
<evidence type="ECO:0000313" key="2">
    <source>
        <dbReference type="EMBL" id="VDP35285.1"/>
    </source>
</evidence>
<accession>A0A183J4S8</accession>
<organism evidence="4">
    <name type="scientific">Soboliphyme baturini</name>
    <dbReference type="NCBI Taxonomy" id="241478"/>
    <lineage>
        <taxon>Eukaryota</taxon>
        <taxon>Metazoa</taxon>
        <taxon>Ecdysozoa</taxon>
        <taxon>Nematoda</taxon>
        <taxon>Enoplea</taxon>
        <taxon>Dorylaimia</taxon>
        <taxon>Dioctophymatida</taxon>
        <taxon>Dioctophymatoidea</taxon>
        <taxon>Soboliphymatidae</taxon>
        <taxon>Soboliphyme</taxon>
    </lineage>
</organism>
<evidence type="ECO:0000313" key="3">
    <source>
        <dbReference type="Proteomes" id="UP000270296"/>
    </source>
</evidence>
<dbReference type="Pfam" id="PF08590">
    <property type="entry name" value="DUF1771"/>
    <property type="match status" value="1"/>
</dbReference>
<dbReference type="OrthoDB" id="3231855at2759"/>
<keyword evidence="3" id="KW-1185">Reference proteome</keyword>
<dbReference type="InterPro" id="IPR036063">
    <property type="entry name" value="Smr_dom_sf"/>
</dbReference>
<proteinExistence type="predicted"/>